<dbReference type="NCBIfam" id="TIGR00574">
    <property type="entry name" value="dnl1"/>
    <property type="match status" value="1"/>
</dbReference>
<evidence type="ECO:0000256" key="13">
    <source>
        <dbReference type="ARBA" id="ARBA00023242"/>
    </source>
</evidence>
<name>A0A9Q3BZ74_9BASI</name>
<dbReference type="SUPFAM" id="SSF52113">
    <property type="entry name" value="BRCT domain"/>
    <property type="match status" value="2"/>
</dbReference>
<dbReference type="SUPFAM" id="SSF50249">
    <property type="entry name" value="Nucleic acid-binding proteins"/>
    <property type="match status" value="1"/>
</dbReference>
<evidence type="ECO:0000256" key="17">
    <source>
        <dbReference type="SAM" id="MobiDB-lite"/>
    </source>
</evidence>
<dbReference type="GO" id="GO:0003910">
    <property type="term" value="F:DNA ligase (ATP) activity"/>
    <property type="evidence" value="ECO:0007669"/>
    <property type="project" value="UniProtKB-EC"/>
</dbReference>
<keyword evidence="10" id="KW-0460">Magnesium</keyword>
<evidence type="ECO:0000256" key="11">
    <source>
        <dbReference type="ARBA" id="ARBA00023172"/>
    </source>
</evidence>
<dbReference type="GO" id="GO:0003677">
    <property type="term" value="F:DNA binding"/>
    <property type="evidence" value="ECO:0007669"/>
    <property type="project" value="InterPro"/>
</dbReference>
<dbReference type="GO" id="GO:0006310">
    <property type="term" value="P:DNA recombination"/>
    <property type="evidence" value="ECO:0007669"/>
    <property type="project" value="UniProtKB-KW"/>
</dbReference>
<evidence type="ECO:0000256" key="5">
    <source>
        <dbReference type="ARBA" id="ARBA00022723"/>
    </source>
</evidence>
<evidence type="ECO:0000256" key="2">
    <source>
        <dbReference type="ARBA" id="ARBA00004123"/>
    </source>
</evidence>
<evidence type="ECO:0000313" key="21">
    <source>
        <dbReference type="Proteomes" id="UP000765509"/>
    </source>
</evidence>
<organism evidence="20 21">
    <name type="scientific">Austropuccinia psidii MF-1</name>
    <dbReference type="NCBI Taxonomy" id="1389203"/>
    <lineage>
        <taxon>Eukaryota</taxon>
        <taxon>Fungi</taxon>
        <taxon>Dikarya</taxon>
        <taxon>Basidiomycota</taxon>
        <taxon>Pucciniomycotina</taxon>
        <taxon>Pucciniomycetes</taxon>
        <taxon>Pucciniales</taxon>
        <taxon>Sphaerophragmiaceae</taxon>
        <taxon>Austropuccinia</taxon>
    </lineage>
</organism>
<dbReference type="Gene3D" id="1.10.3260.10">
    <property type="entry name" value="DNA ligase, ATP-dependent, N-terminal domain"/>
    <property type="match status" value="1"/>
</dbReference>
<keyword evidence="8 15" id="KW-0227">DNA damage</keyword>
<dbReference type="InterPro" id="IPR036599">
    <property type="entry name" value="DNA_ligase_N_sf"/>
</dbReference>
<evidence type="ECO:0000256" key="9">
    <source>
        <dbReference type="ARBA" id="ARBA00022840"/>
    </source>
</evidence>
<dbReference type="GO" id="GO:0032807">
    <property type="term" value="C:DNA ligase IV complex"/>
    <property type="evidence" value="ECO:0007669"/>
    <property type="project" value="TreeGrafter"/>
</dbReference>
<keyword evidence="21" id="KW-1185">Reference proteome</keyword>
<feature type="compositionally biased region" description="Polar residues" evidence="17">
    <location>
        <begin position="831"/>
        <end position="849"/>
    </location>
</feature>
<gene>
    <name evidence="20" type="ORF">O181_013428</name>
</gene>
<proteinExistence type="inferred from homology"/>
<evidence type="ECO:0000256" key="6">
    <source>
        <dbReference type="ARBA" id="ARBA00022737"/>
    </source>
</evidence>
<evidence type="ECO:0000256" key="14">
    <source>
        <dbReference type="ARBA" id="ARBA00034003"/>
    </source>
</evidence>
<comment type="caution">
    <text evidence="20">The sequence shown here is derived from an EMBL/GenBank/DDBJ whole genome shotgun (WGS) entry which is preliminary data.</text>
</comment>
<evidence type="ECO:0000259" key="18">
    <source>
        <dbReference type="PROSITE" id="PS50160"/>
    </source>
</evidence>
<dbReference type="InterPro" id="IPR012308">
    <property type="entry name" value="DNA_ligase_ATP-dep_N"/>
</dbReference>
<evidence type="ECO:0000256" key="4">
    <source>
        <dbReference type="ARBA" id="ARBA00022598"/>
    </source>
</evidence>
<dbReference type="GO" id="GO:0071897">
    <property type="term" value="P:DNA biosynthetic process"/>
    <property type="evidence" value="ECO:0007669"/>
    <property type="project" value="InterPro"/>
</dbReference>
<keyword evidence="7 15" id="KW-0547">Nucleotide-binding</keyword>
<keyword evidence="5" id="KW-0479">Metal-binding</keyword>
<feature type="region of interest" description="Disordered" evidence="17">
    <location>
        <begin position="797"/>
        <end position="888"/>
    </location>
</feature>
<feature type="domain" description="BRCT" evidence="19">
    <location>
        <begin position="691"/>
        <end position="786"/>
    </location>
</feature>
<dbReference type="EC" id="6.5.1.1" evidence="15"/>
<evidence type="ECO:0000256" key="1">
    <source>
        <dbReference type="ARBA" id="ARBA00001946"/>
    </source>
</evidence>
<keyword evidence="9 15" id="KW-0067">ATP-binding</keyword>
<dbReference type="Gene3D" id="3.30.470.30">
    <property type="entry name" value="DNA ligase/mRNA capping enzyme"/>
    <property type="match status" value="1"/>
</dbReference>
<dbReference type="Pfam" id="PF04679">
    <property type="entry name" value="DNA_ligase_A_C"/>
    <property type="match status" value="1"/>
</dbReference>
<evidence type="ECO:0000313" key="20">
    <source>
        <dbReference type="EMBL" id="MBW0473713.1"/>
    </source>
</evidence>
<keyword evidence="12 15" id="KW-0234">DNA repair</keyword>
<feature type="domain" description="ATP-dependent DNA ligase family profile" evidence="18">
    <location>
        <begin position="396"/>
        <end position="529"/>
    </location>
</feature>
<dbReference type="Proteomes" id="UP000765509">
    <property type="component" value="Unassembled WGS sequence"/>
</dbReference>
<feature type="compositionally biased region" description="Basic and acidic residues" evidence="17">
    <location>
        <begin position="797"/>
        <end position="829"/>
    </location>
</feature>
<keyword evidence="6" id="KW-0677">Repeat</keyword>
<evidence type="ECO:0000256" key="12">
    <source>
        <dbReference type="ARBA" id="ARBA00023204"/>
    </source>
</evidence>
<dbReference type="AlphaFoldDB" id="A0A9Q3BZ74"/>
<dbReference type="EMBL" id="AVOT02003506">
    <property type="protein sequence ID" value="MBW0473713.1"/>
    <property type="molecule type" value="Genomic_DNA"/>
</dbReference>
<comment type="cofactor">
    <cofactor evidence="1">
        <name>Mg(2+)</name>
        <dbReference type="ChEBI" id="CHEBI:18420"/>
    </cofactor>
</comment>
<dbReference type="InterPro" id="IPR036420">
    <property type="entry name" value="BRCT_dom_sf"/>
</dbReference>
<dbReference type="GO" id="GO:0006297">
    <property type="term" value="P:nucleotide-excision repair, DNA gap filling"/>
    <property type="evidence" value="ECO:0007669"/>
    <property type="project" value="TreeGrafter"/>
</dbReference>
<dbReference type="Gene3D" id="3.40.50.10190">
    <property type="entry name" value="BRCT domain"/>
    <property type="match status" value="2"/>
</dbReference>
<evidence type="ECO:0000256" key="15">
    <source>
        <dbReference type="RuleBase" id="RU000617"/>
    </source>
</evidence>
<evidence type="ECO:0000256" key="7">
    <source>
        <dbReference type="ARBA" id="ARBA00022741"/>
    </source>
</evidence>
<feature type="domain" description="BRCT" evidence="19">
    <location>
        <begin position="894"/>
        <end position="1006"/>
    </location>
</feature>
<dbReference type="CDD" id="cd07903">
    <property type="entry name" value="Adenylation_DNA_ligase_IV"/>
    <property type="match status" value="1"/>
</dbReference>
<dbReference type="InterPro" id="IPR029710">
    <property type="entry name" value="LIG4"/>
</dbReference>
<keyword evidence="11 15" id="KW-0233">DNA recombination</keyword>
<dbReference type="Pfam" id="PF01068">
    <property type="entry name" value="DNA_ligase_A_M"/>
    <property type="match status" value="1"/>
</dbReference>
<dbReference type="InterPro" id="IPR016059">
    <property type="entry name" value="DNA_ligase_ATP-dep_CS"/>
</dbReference>
<evidence type="ECO:0000256" key="10">
    <source>
        <dbReference type="ARBA" id="ARBA00022842"/>
    </source>
</evidence>
<dbReference type="PANTHER" id="PTHR45997">
    <property type="entry name" value="DNA LIGASE 4"/>
    <property type="match status" value="1"/>
</dbReference>
<dbReference type="PROSITE" id="PS50160">
    <property type="entry name" value="DNA_LIGASE_A3"/>
    <property type="match status" value="1"/>
</dbReference>
<dbReference type="InterPro" id="IPR001357">
    <property type="entry name" value="BRCT_dom"/>
</dbReference>
<dbReference type="PROSITE" id="PS50172">
    <property type="entry name" value="BRCT"/>
    <property type="match status" value="2"/>
</dbReference>
<sequence>MSRHSSPSSHVKITSVGKTKLLNNQLADEEALRPVGPSPPFRELCKALNSIASGPSRKGSSRSLHRRECLKKFFVIWRKVYGNDFYPCVRLLLPHRDRERATYFLKEAALARLYCNALELNKQTSLAAQQLLHWKRVTNDNSQESNVGDFAKLLSSAIQDRSLVSQTVLTIDDINQQLDRLAEADSDIKRLEIINTFLNDVDSNDHLWLLRIILKDLRLGISEYVLLSILHHQALELFNVCTDLRVVCHTLYSTQIFLEDVQSGLQIFNVFKPMMAKRSRKDIKDIVKLMLSGKSIEFLIEEKMDGERMQVHKQGDQYRYWSRNGVERTSLYGANPTSGCLTPYIHSAFEATVEEVILDGEMLVWDPLTEKAMAFGSLKTFASRPTNDPEQPRAMFKVFDILYLKGRGKPAGVNLIGKPLSERRRVMESNRVFREIKTRMELCYSVRGKTVQDIKKSFEKILEERGEGLVVKKLHSKYVLNSRTDDWFKVKPDYMDELGETFDVLAVGGFWGKGKRGGKLGSFLVALVDDERTDRSKDNLCYKSFCCVGTGLSVEETEQIMVKLRGKYVDWDKKRNHRNPDWLHLGTSLPTVPDVWWHFKDSFLLTIKGAEIVPSRSFACRSTLRFPRSLRFDMERDVQQCMSYQELLGIMNQPHTNKRFGDDLSAHVRKRQRFSQTSSQPTLLSQPKHASMDGIFYGDEFWILQGIEDNTESRNELEILVNSNGGKVVHAIPRGESNSLRFCISPRKGFWDAEKVIRQGLNLIHPQWIIDSVQVGYKLSLRNSKYLVHVSVGNEGELKIKPDPTKYEDSETDSMYHKDKDEKGDRPKSPYDNSSTSEASTIDNSQTTIQEEDNLNDIKPISNSLFDEPLPPSNTDNPKIEGRKASQSSEKMPVIEELFYPLVFYLDTPENAKENGLLSIGFAESTGHNELFSQVRILLTENGGRVTSDATHLELTHIICNRDDTSRCLELMRKTSKPKRRRLVLTDWVLESVEAKAVLYEGDYLPPF</sequence>
<evidence type="ECO:0000256" key="16">
    <source>
        <dbReference type="RuleBase" id="RU004196"/>
    </source>
</evidence>
<keyword evidence="4 15" id="KW-0436">Ligase</keyword>
<dbReference type="InterPro" id="IPR012310">
    <property type="entry name" value="DNA_ligase_ATP-dep_cent"/>
</dbReference>
<dbReference type="GO" id="GO:0046872">
    <property type="term" value="F:metal ion binding"/>
    <property type="evidence" value="ECO:0007669"/>
    <property type="project" value="UniProtKB-KW"/>
</dbReference>
<dbReference type="SMART" id="SM00292">
    <property type="entry name" value="BRCT"/>
    <property type="match status" value="2"/>
</dbReference>
<evidence type="ECO:0000259" key="19">
    <source>
        <dbReference type="PROSITE" id="PS50172"/>
    </source>
</evidence>
<dbReference type="InterPro" id="IPR000977">
    <property type="entry name" value="DNA_ligase_ATP-dep"/>
</dbReference>
<protein>
    <recommendedName>
        <fullName evidence="15">DNA ligase</fullName>
        <ecNumber evidence="15">6.5.1.1</ecNumber>
    </recommendedName>
</protein>
<keyword evidence="13" id="KW-0539">Nucleus</keyword>
<evidence type="ECO:0000256" key="3">
    <source>
        <dbReference type="ARBA" id="ARBA00007572"/>
    </source>
</evidence>
<dbReference type="PANTHER" id="PTHR45997:SF1">
    <property type="entry name" value="DNA LIGASE 4"/>
    <property type="match status" value="1"/>
</dbReference>
<dbReference type="Gene3D" id="2.40.50.140">
    <property type="entry name" value="Nucleic acid-binding proteins"/>
    <property type="match status" value="1"/>
</dbReference>
<dbReference type="Pfam" id="PF16589">
    <property type="entry name" value="BRCT_2"/>
    <property type="match status" value="1"/>
</dbReference>
<dbReference type="Pfam" id="PF04675">
    <property type="entry name" value="DNA_ligase_A_N"/>
    <property type="match status" value="1"/>
</dbReference>
<comment type="catalytic activity">
    <reaction evidence="14 15">
        <text>ATP + (deoxyribonucleotide)n-3'-hydroxyl + 5'-phospho-(deoxyribonucleotide)m = (deoxyribonucleotide)n+m + AMP + diphosphate.</text>
        <dbReference type="EC" id="6.5.1.1"/>
    </reaction>
</comment>
<accession>A0A9Q3BZ74</accession>
<comment type="subcellular location">
    <subcellularLocation>
        <location evidence="2">Nucleus</location>
    </subcellularLocation>
</comment>
<dbReference type="GO" id="GO:0005524">
    <property type="term" value="F:ATP binding"/>
    <property type="evidence" value="ECO:0007669"/>
    <property type="project" value="UniProtKB-KW"/>
</dbReference>
<dbReference type="SUPFAM" id="SSF117018">
    <property type="entry name" value="ATP-dependent DNA ligase DNA-binding domain"/>
    <property type="match status" value="1"/>
</dbReference>
<reference evidence="20" key="1">
    <citation type="submission" date="2021-03" db="EMBL/GenBank/DDBJ databases">
        <title>Draft genome sequence of rust myrtle Austropuccinia psidii MF-1, a brazilian biotype.</title>
        <authorList>
            <person name="Quecine M.C."/>
            <person name="Pachon D.M.R."/>
            <person name="Bonatelli M.L."/>
            <person name="Correr F.H."/>
            <person name="Franceschini L.M."/>
            <person name="Leite T.F."/>
            <person name="Margarido G.R.A."/>
            <person name="Almeida C.A."/>
            <person name="Ferrarezi J.A."/>
            <person name="Labate C.A."/>
        </authorList>
    </citation>
    <scope>NUCLEOTIDE SEQUENCE</scope>
    <source>
        <strain evidence="20">MF-1</strain>
    </source>
</reference>
<dbReference type="OrthoDB" id="2495536at2759"/>
<dbReference type="GO" id="GO:0006303">
    <property type="term" value="P:double-strand break repair via nonhomologous end joining"/>
    <property type="evidence" value="ECO:0007669"/>
    <property type="project" value="TreeGrafter"/>
</dbReference>
<dbReference type="InterPro" id="IPR012309">
    <property type="entry name" value="DNA_ligase_ATP-dep_C"/>
</dbReference>
<comment type="similarity">
    <text evidence="3 16">Belongs to the ATP-dependent DNA ligase family.</text>
</comment>
<dbReference type="InterPro" id="IPR044125">
    <property type="entry name" value="Adenylation_DNA_ligase_IV"/>
</dbReference>
<evidence type="ECO:0000256" key="8">
    <source>
        <dbReference type="ARBA" id="ARBA00022763"/>
    </source>
</evidence>
<dbReference type="InterPro" id="IPR012340">
    <property type="entry name" value="NA-bd_OB-fold"/>
</dbReference>
<dbReference type="SUPFAM" id="SSF56091">
    <property type="entry name" value="DNA ligase/mRNA capping enzyme, catalytic domain"/>
    <property type="match status" value="1"/>
</dbReference>
<dbReference type="PROSITE" id="PS00697">
    <property type="entry name" value="DNA_LIGASE_A1"/>
    <property type="match status" value="1"/>
</dbReference>